<dbReference type="RefSeq" id="WP_263541021.1">
    <property type="nucleotide sequence ID" value="NZ_JAOVZO020000019.1"/>
</dbReference>
<sequence length="157" mass="17729">MADDLPQLRDIHLPVEPSWWPPAPGWWILFALSILVLVLLARRGSGRLRRVRRDRRVIAALARLEADWRRDGDDTRFAAALSEHLRRLSSLVRADAPALSGSAWIAFLDRHGDGFADVRDALVDAPYRPAARIDAARLYALVDRHTRRVLATELADV</sequence>
<accession>A0A9X3YNU1</accession>
<evidence type="ECO:0000256" key="1">
    <source>
        <dbReference type="SAM" id="Phobius"/>
    </source>
</evidence>
<protein>
    <submittedName>
        <fullName evidence="2">DUF4381 domain-containing protein</fullName>
    </submittedName>
</protein>
<dbReference type="EMBL" id="JAOVZO020000019">
    <property type="protein sequence ID" value="MDC8014735.1"/>
    <property type="molecule type" value="Genomic_DNA"/>
</dbReference>
<keyword evidence="1" id="KW-1133">Transmembrane helix</keyword>
<proteinExistence type="predicted"/>
<comment type="caution">
    <text evidence="2">The sequence shown here is derived from an EMBL/GenBank/DDBJ whole genome shotgun (WGS) entry which is preliminary data.</text>
</comment>
<evidence type="ECO:0000313" key="3">
    <source>
        <dbReference type="Proteomes" id="UP001139971"/>
    </source>
</evidence>
<reference evidence="2" key="1">
    <citation type="submission" date="2023-02" db="EMBL/GenBank/DDBJ databases">
        <title>Tahibacter soli sp. nov. isolated from soil.</title>
        <authorList>
            <person name="Baek J.H."/>
            <person name="Lee J.K."/>
            <person name="Choi D.G."/>
            <person name="Jeon C.O."/>
        </authorList>
    </citation>
    <scope>NUCLEOTIDE SEQUENCE</scope>
    <source>
        <strain evidence="2">BL</strain>
    </source>
</reference>
<name>A0A9X3YNU1_9GAMM</name>
<dbReference type="Pfam" id="PF14316">
    <property type="entry name" value="DUF4381"/>
    <property type="match status" value="1"/>
</dbReference>
<organism evidence="2 3">
    <name type="scientific">Tahibacter soli</name>
    <dbReference type="NCBI Taxonomy" id="2983605"/>
    <lineage>
        <taxon>Bacteria</taxon>
        <taxon>Pseudomonadati</taxon>
        <taxon>Pseudomonadota</taxon>
        <taxon>Gammaproteobacteria</taxon>
        <taxon>Lysobacterales</taxon>
        <taxon>Rhodanobacteraceae</taxon>
        <taxon>Tahibacter</taxon>
    </lineage>
</organism>
<keyword evidence="1" id="KW-0472">Membrane</keyword>
<feature type="transmembrane region" description="Helical" evidence="1">
    <location>
        <begin position="24"/>
        <end position="42"/>
    </location>
</feature>
<keyword evidence="3" id="KW-1185">Reference proteome</keyword>
<dbReference type="Proteomes" id="UP001139971">
    <property type="component" value="Unassembled WGS sequence"/>
</dbReference>
<keyword evidence="1" id="KW-0812">Transmembrane</keyword>
<dbReference type="InterPro" id="IPR025489">
    <property type="entry name" value="DUF4381"/>
</dbReference>
<evidence type="ECO:0000313" key="2">
    <source>
        <dbReference type="EMBL" id="MDC8014735.1"/>
    </source>
</evidence>
<gene>
    <name evidence="2" type="ORF">OD750_019495</name>
</gene>
<dbReference type="AlphaFoldDB" id="A0A9X3YNU1"/>